<evidence type="ECO:0000313" key="3">
    <source>
        <dbReference type="Proteomes" id="UP000475862"/>
    </source>
</evidence>
<dbReference type="OrthoDB" id="6587253at2759"/>
<dbReference type="Proteomes" id="UP000475862">
    <property type="component" value="Unassembled WGS sequence"/>
</dbReference>
<keyword evidence="3" id="KW-1185">Reference proteome</keyword>
<evidence type="ECO:0000256" key="1">
    <source>
        <dbReference type="SAM" id="MobiDB-lite"/>
    </source>
</evidence>
<feature type="region of interest" description="Disordered" evidence="1">
    <location>
        <begin position="131"/>
        <end position="153"/>
    </location>
</feature>
<name>A0A6G0TBW9_APHGL</name>
<feature type="compositionally biased region" description="Polar residues" evidence="1">
    <location>
        <begin position="141"/>
        <end position="153"/>
    </location>
</feature>
<reference evidence="2 3" key="1">
    <citation type="submission" date="2019-08" db="EMBL/GenBank/DDBJ databases">
        <title>The genome of the soybean aphid Biotype 1, its phylome, world population structure and adaptation to the North American continent.</title>
        <authorList>
            <person name="Giordano R."/>
            <person name="Donthu R.K."/>
            <person name="Hernandez A.G."/>
            <person name="Wright C.L."/>
            <person name="Zimin A.V."/>
        </authorList>
    </citation>
    <scope>NUCLEOTIDE SEQUENCE [LARGE SCALE GENOMIC DNA]</scope>
    <source>
        <tissue evidence="2">Whole aphids</tissue>
    </source>
</reference>
<sequence>MDFYNKHFYRLIRSVDPNGMLNVPFNVFTDGKCLDRYFKTNNDFRKLDVPWMCDQLIILLLNFEDVVAISSTLTFLQNDFQRIKYPFVLISQAYIGLILIHTNATKAYFSYCTNSTKTLYKNKIAIDKIPKKKPKKESDATNESHNIEHVQSQKVQSLNQHQVSSLETNHNEMVDIVLNHPRHTLNATEMELLETNVPNQIALNVPILHNQSLLKLSSEDNIGDVYKIPDLDQLHLFIQPIEEFPIVNQDALTENPLLPKTNTKQQLMDFDVQPKNIVSQQLIEQSQYTINLQDQQSRIELPQHSTNLEEQQFQFKKTNENCTPENLTNQSLKRKRPNIIPKKKFKKRQIEQNSKVLRNRLKKLQGEMFDRPLECLMLKCSNQSIDHLPIRYAMYRHKLCIPFAGLTLNMELEENKNLGDIFNNEMTMGSYKTNEEKLNDCNTSNICIYKHCKNNSLPHLTLLPLVEECLTNNSLVWRDTINEINNNLEDSLREISPISKIDQTKWKKFKDKLNYKVNQSLVTHKTLVGPEISHIDIPQPLMAFPSLSEVDKLLNGKTIIESHNSTEGPPFNAEKNCPMTSFSIITKSGLPQLLPPKESLIDHVELNVGQENDAMNRFEPKILQNIQNAVEQDEECHRPSINIKKIIFNFLKQSSNNCSRLMFTDICPIHVTSRRYAISVLVEILGLHKNGILKLNQTRKATNPSSISIEIINYNFFECPF</sequence>
<gene>
    <name evidence="2" type="ORF">AGLY_011929</name>
</gene>
<dbReference type="EMBL" id="VYZN01000045">
    <property type="protein sequence ID" value="KAE9529253.1"/>
    <property type="molecule type" value="Genomic_DNA"/>
</dbReference>
<dbReference type="AlphaFoldDB" id="A0A6G0TBW9"/>
<evidence type="ECO:0000313" key="2">
    <source>
        <dbReference type="EMBL" id="KAE9529253.1"/>
    </source>
</evidence>
<protein>
    <submittedName>
        <fullName evidence="2">Uncharacterized protein</fullName>
    </submittedName>
</protein>
<proteinExistence type="predicted"/>
<comment type="caution">
    <text evidence="2">The sequence shown here is derived from an EMBL/GenBank/DDBJ whole genome shotgun (WGS) entry which is preliminary data.</text>
</comment>
<accession>A0A6G0TBW9</accession>
<organism evidence="2 3">
    <name type="scientific">Aphis glycines</name>
    <name type="common">Soybean aphid</name>
    <dbReference type="NCBI Taxonomy" id="307491"/>
    <lineage>
        <taxon>Eukaryota</taxon>
        <taxon>Metazoa</taxon>
        <taxon>Ecdysozoa</taxon>
        <taxon>Arthropoda</taxon>
        <taxon>Hexapoda</taxon>
        <taxon>Insecta</taxon>
        <taxon>Pterygota</taxon>
        <taxon>Neoptera</taxon>
        <taxon>Paraneoptera</taxon>
        <taxon>Hemiptera</taxon>
        <taxon>Sternorrhyncha</taxon>
        <taxon>Aphidomorpha</taxon>
        <taxon>Aphidoidea</taxon>
        <taxon>Aphididae</taxon>
        <taxon>Aphidini</taxon>
        <taxon>Aphis</taxon>
        <taxon>Aphis</taxon>
    </lineage>
</organism>